<dbReference type="EMBL" id="OMOQ01000001">
    <property type="protein sequence ID" value="SPH18530.1"/>
    <property type="molecule type" value="Genomic_DNA"/>
</dbReference>
<feature type="domain" description="DUF4240" evidence="1">
    <location>
        <begin position="212"/>
        <end position="311"/>
    </location>
</feature>
<dbReference type="Proteomes" id="UP000244924">
    <property type="component" value="Unassembled WGS sequence"/>
</dbReference>
<dbReference type="InterPro" id="IPR025334">
    <property type="entry name" value="DUF4240"/>
</dbReference>
<dbReference type="AlphaFoldDB" id="A0A2R8B7H7"/>
<gene>
    <name evidence="2" type="ORF">DEA8626_02069</name>
</gene>
<dbReference type="RefSeq" id="WP_146188856.1">
    <property type="nucleotide sequence ID" value="NZ_OMOQ01000001.1"/>
</dbReference>
<reference evidence="2 3" key="1">
    <citation type="submission" date="2018-03" db="EMBL/GenBank/DDBJ databases">
        <authorList>
            <person name="Keele B.F."/>
        </authorList>
    </citation>
    <scope>NUCLEOTIDE SEQUENCE [LARGE SCALE GENOMIC DNA]</scope>
    <source>
        <strain evidence="2 3">CECT 8626</strain>
    </source>
</reference>
<name>A0A2R8B7H7_9RHOB</name>
<evidence type="ECO:0000313" key="3">
    <source>
        <dbReference type="Proteomes" id="UP000244924"/>
    </source>
</evidence>
<proteinExistence type="predicted"/>
<protein>
    <recommendedName>
        <fullName evidence="1">DUF4240 domain-containing protein</fullName>
    </recommendedName>
</protein>
<evidence type="ECO:0000313" key="2">
    <source>
        <dbReference type="EMBL" id="SPH18530.1"/>
    </source>
</evidence>
<dbReference type="OrthoDB" id="6200718at2"/>
<keyword evidence="3" id="KW-1185">Reference proteome</keyword>
<sequence>MDYKDGLVTGFKPKFRSFDDDWERYMFAVVDLEEAGKITCTPGVPLYASHCGPGYDWLIDQYFEAGKRDEIEAYFTPSGETFYAPLTDSTLAVLERFRAMGEGARAVRIWRAHTCLMKGVFWFYVNERRKGFRYEPGIMNVSEAEQRASHEDFVGQIPEKKAILLKAMADFRALAAGEGGSASELARIDVDIAAIEAEERPKPVNKTDARKMTEDVFWELIDTGLGIETLGERLDLLPERLAQFKPSAIRAFDKILREMDARAYRTDVWALAYLLQGGCSDDAFDAFRGWLILQGRAVFEATLADPDGFDIALHHGSAGGMDALRDAAPIAYDMREGRAMPPAKSKLLKLAGPEVEEHDFPSMLPRIAAAVEAV</sequence>
<accession>A0A2R8B7H7</accession>
<dbReference type="Pfam" id="PF14024">
    <property type="entry name" value="DUF4240"/>
    <property type="match status" value="1"/>
</dbReference>
<organism evidence="2 3">
    <name type="scientific">Albidovulum aquaemixtae</name>
    <dbReference type="NCBI Taxonomy" id="1542388"/>
    <lineage>
        <taxon>Bacteria</taxon>
        <taxon>Pseudomonadati</taxon>
        <taxon>Pseudomonadota</taxon>
        <taxon>Alphaproteobacteria</taxon>
        <taxon>Rhodobacterales</taxon>
        <taxon>Paracoccaceae</taxon>
        <taxon>Albidovulum</taxon>
    </lineage>
</organism>
<evidence type="ECO:0000259" key="1">
    <source>
        <dbReference type="Pfam" id="PF14024"/>
    </source>
</evidence>